<dbReference type="RefSeq" id="WP_075395844.1">
    <property type="nucleotide sequence ID" value="NZ_CP119630.1"/>
</dbReference>
<reference evidence="1" key="1">
    <citation type="submission" date="2023-03" db="EMBL/GenBank/DDBJ databases">
        <authorList>
            <person name="Liu Z."/>
        </authorList>
    </citation>
    <scope>NUCLEOTIDE SEQUENCE</scope>
    <source>
        <strain evidence="1">Bc006</strain>
        <plasmid evidence="1">p.BC006.1</plasmid>
    </source>
</reference>
<accession>A0AAX3QKY7</accession>
<keyword evidence="1" id="KW-0614">Plasmid</keyword>
<dbReference type="EMBL" id="CP119630">
    <property type="protein sequence ID" value="WES09646.1"/>
    <property type="molecule type" value="Genomic_DNA"/>
</dbReference>
<evidence type="ECO:0008006" key="3">
    <source>
        <dbReference type="Google" id="ProtNLM"/>
    </source>
</evidence>
<dbReference type="Proteomes" id="UP001221092">
    <property type="component" value="Plasmid p.BC006.1"/>
</dbReference>
<name>A0AAX3QKY7_9BACI</name>
<proteinExistence type="predicted"/>
<gene>
    <name evidence="1" type="ORF">P3K65_27420</name>
</gene>
<sequence length="59" mass="6796">MKQMKNDKCLIIGISRDGKSSAASEQRILKDLEKQREQGYSIHQIYVDPTNGDKENEEK</sequence>
<evidence type="ECO:0000313" key="2">
    <source>
        <dbReference type="Proteomes" id="UP001221092"/>
    </source>
</evidence>
<evidence type="ECO:0000313" key="1">
    <source>
        <dbReference type="EMBL" id="WES09646.1"/>
    </source>
</evidence>
<geneLocation type="plasmid" evidence="1 2">
    <name>p.BC006.1</name>
</geneLocation>
<protein>
    <recommendedName>
        <fullName evidence="3">Resolvase/invertase-type recombinase catalytic domain-containing protein</fullName>
    </recommendedName>
</protein>
<organism evidence="1 2">
    <name type="scientific">Bacillus paranthracis</name>
    <dbReference type="NCBI Taxonomy" id="2026186"/>
    <lineage>
        <taxon>Bacteria</taxon>
        <taxon>Bacillati</taxon>
        <taxon>Bacillota</taxon>
        <taxon>Bacilli</taxon>
        <taxon>Bacillales</taxon>
        <taxon>Bacillaceae</taxon>
        <taxon>Bacillus</taxon>
        <taxon>Bacillus cereus group</taxon>
    </lineage>
</organism>
<dbReference type="AlphaFoldDB" id="A0AAX3QKY7"/>